<dbReference type="EMBL" id="AMBO01000269">
    <property type="protein sequence ID" value="EKD03039.1"/>
    <property type="molecule type" value="Genomic_DNA"/>
</dbReference>
<name>K1WPQ2_TRIAC</name>
<comment type="caution">
    <text evidence="2">The sequence shown here is derived from an EMBL/GenBank/DDBJ whole genome shotgun (WGS) entry which is preliminary data.</text>
</comment>
<feature type="compositionally biased region" description="Low complexity" evidence="1">
    <location>
        <begin position="144"/>
        <end position="160"/>
    </location>
</feature>
<evidence type="ECO:0000256" key="1">
    <source>
        <dbReference type="SAM" id="MobiDB-lite"/>
    </source>
</evidence>
<keyword evidence="3" id="KW-1185">Reference proteome</keyword>
<reference evidence="2 3" key="1">
    <citation type="journal article" date="2012" name="Eukaryot. Cell">
        <title>Genome sequence of the Trichosporon asahii environmental strain CBS 8904.</title>
        <authorList>
            <person name="Yang R.Y."/>
            <person name="Li H.T."/>
            <person name="Zhu H."/>
            <person name="Zhou G.P."/>
            <person name="Wang M."/>
            <person name="Wang L."/>
        </authorList>
    </citation>
    <scope>NUCLEOTIDE SEQUENCE [LARGE SCALE GENOMIC DNA]</scope>
    <source>
        <strain evidence="2 3">CBS 8904</strain>
    </source>
</reference>
<dbReference type="Proteomes" id="UP000006757">
    <property type="component" value="Unassembled WGS sequence"/>
</dbReference>
<evidence type="ECO:0000313" key="2">
    <source>
        <dbReference type="EMBL" id="EKD03039.1"/>
    </source>
</evidence>
<organism evidence="2 3">
    <name type="scientific">Trichosporon asahii var. asahii (strain CBS 8904)</name>
    <name type="common">Yeast</name>
    <dbReference type="NCBI Taxonomy" id="1220162"/>
    <lineage>
        <taxon>Eukaryota</taxon>
        <taxon>Fungi</taxon>
        <taxon>Dikarya</taxon>
        <taxon>Basidiomycota</taxon>
        <taxon>Agaricomycotina</taxon>
        <taxon>Tremellomycetes</taxon>
        <taxon>Trichosporonales</taxon>
        <taxon>Trichosporonaceae</taxon>
        <taxon>Trichosporon</taxon>
    </lineage>
</organism>
<feature type="region of interest" description="Disordered" evidence="1">
    <location>
        <begin position="84"/>
        <end position="202"/>
    </location>
</feature>
<gene>
    <name evidence="2" type="ORF">A1Q2_02641</name>
</gene>
<proteinExistence type="predicted"/>
<evidence type="ECO:0000313" key="3">
    <source>
        <dbReference type="Proteomes" id="UP000006757"/>
    </source>
</evidence>
<dbReference type="InParanoid" id="K1WPQ2"/>
<sequence length="412" mass="45546">MALLAPPPETPARSLHSARTSASSLFPFSRLLSEVVDIDELSDDDESRLSVPIAEFGWDPAVIASCLSRGKAAHPKLLLEGRTHVSGVTDGQTRLKPSKLLPRPQPPSVYRPHSRRPPLEREDSVSSSDTLLPIPSPRSKSLEEVAALPEPAALPATRPQSTPPTSPSRKRSPAPLFAPAATQLSSPVSPISPPKSKRRRITPPVSKYKLAAAPGRTRVSLALVVPRNLVNIPPFFPPRARLEAEFALFGYLSHLHECARRGPPAPSPVPAHFDPVRPPIRRGHARTTSHGTLHSLRSLHSLRNIRSVQRLRPRSSTTLRSLHPLSSLRRLSSRSLRDEHALQLSHLTPQIETERLRAFERIQALKRVILDKGGWYAEKEMRKAQEGGVKLAKETLPRILHVDVESDDWVFV</sequence>
<dbReference type="AlphaFoldDB" id="K1WPQ2"/>
<protein>
    <submittedName>
        <fullName evidence="2">Uncharacterized protein</fullName>
    </submittedName>
</protein>
<accession>K1WPQ2</accession>
<dbReference type="HOGENOM" id="CLU_055506_0_0_1"/>